<feature type="chain" id="PRO_5036471549" description="CUB domain-containing protein" evidence="5">
    <location>
        <begin position="22"/>
        <end position="335"/>
    </location>
</feature>
<dbReference type="InterPro" id="IPR000859">
    <property type="entry name" value="CUB_dom"/>
</dbReference>
<evidence type="ECO:0000256" key="1">
    <source>
        <dbReference type="ARBA" id="ARBA00023157"/>
    </source>
</evidence>
<reference evidence="7" key="1">
    <citation type="submission" date="2022-08" db="UniProtKB">
        <authorList>
            <consortium name="EnsemblMetazoa"/>
        </authorList>
    </citation>
    <scope>IDENTIFICATION</scope>
    <source>
        <strain evidence="7">05x7-T-G4-1.051#20</strain>
    </source>
</reference>
<proteinExistence type="predicted"/>
<dbReference type="EnsemblMetazoa" id="G23220.4">
    <property type="protein sequence ID" value="G23220.4:cds"/>
    <property type="gene ID" value="G23220"/>
</dbReference>
<feature type="disulfide bond" evidence="2">
    <location>
        <begin position="173"/>
        <end position="191"/>
    </location>
</feature>
<dbReference type="Proteomes" id="UP000005408">
    <property type="component" value="Unassembled WGS sequence"/>
</dbReference>
<dbReference type="SMART" id="SM00192">
    <property type="entry name" value="LDLa"/>
    <property type="match status" value="1"/>
</dbReference>
<feature type="signal peptide" evidence="5">
    <location>
        <begin position="1"/>
        <end position="21"/>
    </location>
</feature>
<keyword evidence="1 2" id="KW-1015">Disulfide bond</keyword>
<dbReference type="Pfam" id="PF00431">
    <property type="entry name" value="CUB"/>
    <property type="match status" value="1"/>
</dbReference>
<keyword evidence="8" id="KW-1185">Reference proteome</keyword>
<dbReference type="CDD" id="cd00041">
    <property type="entry name" value="CUB"/>
    <property type="match status" value="1"/>
</dbReference>
<feature type="domain" description="CUB" evidence="6">
    <location>
        <begin position="32"/>
        <end position="161"/>
    </location>
</feature>
<evidence type="ECO:0000256" key="2">
    <source>
        <dbReference type="PROSITE-ProRule" id="PRU00124"/>
    </source>
</evidence>
<dbReference type="SUPFAM" id="SSF57424">
    <property type="entry name" value="LDL receptor-like module"/>
    <property type="match status" value="1"/>
</dbReference>
<feature type="region of interest" description="Disordered" evidence="3">
    <location>
        <begin position="253"/>
        <end position="335"/>
    </location>
</feature>
<evidence type="ECO:0000313" key="7">
    <source>
        <dbReference type="EnsemblMetazoa" id="G23220.4:cds"/>
    </source>
</evidence>
<evidence type="ECO:0000256" key="5">
    <source>
        <dbReference type="SAM" id="SignalP"/>
    </source>
</evidence>
<sequence length="335" mass="36845">MAYLGLAIYVICLVVISEIFAIPPKYYMDQRCDKTLTIGSSTPSIRLDLTRYSRYENRMNCRLTVRASNISATSRTRLMLVFRKIDIKGSDFFGCDESDDVLYIHDGSSTSDPPVKGLARVLCGEREPVGSYVSTGDSLTLRFKSDTWNTDDGFKLLITPFHTGSCLGSEYRCNGGQCISGGNKCDNYRQCGESIDECEVTRTLSWIAGVVVGVIFILVIIGLGVFCLRRFLRRRNNSGGVVKYSAAPQPVTAPPMYQQPGSVPPYQQPGTTPGYYPPAPEPQGYPPQNAAYPPPYQEPQGYPPQNAANPPPYPQQPQGYPPASNPYPYGAPMGQ</sequence>
<protein>
    <recommendedName>
        <fullName evidence="6">CUB domain-containing protein</fullName>
    </recommendedName>
</protein>
<dbReference type="AlphaFoldDB" id="A0A8W8KBQ7"/>
<dbReference type="Gene3D" id="2.60.120.290">
    <property type="entry name" value="Spermadhesin, CUB domain"/>
    <property type="match status" value="1"/>
</dbReference>
<dbReference type="SMART" id="SM00042">
    <property type="entry name" value="CUB"/>
    <property type="match status" value="1"/>
</dbReference>
<dbReference type="InterPro" id="IPR036055">
    <property type="entry name" value="LDL_receptor-like_sf"/>
</dbReference>
<keyword evidence="4" id="KW-1133">Transmembrane helix</keyword>
<organism evidence="7 8">
    <name type="scientific">Magallana gigas</name>
    <name type="common">Pacific oyster</name>
    <name type="synonym">Crassostrea gigas</name>
    <dbReference type="NCBI Taxonomy" id="29159"/>
    <lineage>
        <taxon>Eukaryota</taxon>
        <taxon>Metazoa</taxon>
        <taxon>Spiralia</taxon>
        <taxon>Lophotrochozoa</taxon>
        <taxon>Mollusca</taxon>
        <taxon>Bivalvia</taxon>
        <taxon>Autobranchia</taxon>
        <taxon>Pteriomorphia</taxon>
        <taxon>Ostreida</taxon>
        <taxon>Ostreoidea</taxon>
        <taxon>Ostreidae</taxon>
        <taxon>Magallana</taxon>
    </lineage>
</organism>
<feature type="transmembrane region" description="Helical" evidence="4">
    <location>
        <begin position="204"/>
        <end position="228"/>
    </location>
</feature>
<evidence type="ECO:0000256" key="4">
    <source>
        <dbReference type="SAM" id="Phobius"/>
    </source>
</evidence>
<dbReference type="OMA" id="IPWISAI"/>
<dbReference type="SUPFAM" id="SSF49854">
    <property type="entry name" value="Spermadhesin, CUB domain"/>
    <property type="match status" value="1"/>
</dbReference>
<feature type="compositionally biased region" description="Pro residues" evidence="3">
    <location>
        <begin position="275"/>
        <end position="285"/>
    </location>
</feature>
<dbReference type="InterPro" id="IPR035914">
    <property type="entry name" value="Sperma_CUB_dom_sf"/>
</dbReference>
<dbReference type="PANTHER" id="PTHR24652">
    <property type="entry name" value="LOW-DENSITY LIPOPROTEIN RECEPTOR CLASS A DOMAIN-CONTAINING PROTEIN 2"/>
    <property type="match status" value="1"/>
</dbReference>
<keyword evidence="4" id="KW-0812">Transmembrane</keyword>
<evidence type="ECO:0000313" key="8">
    <source>
        <dbReference type="Proteomes" id="UP000005408"/>
    </source>
</evidence>
<dbReference type="PROSITE" id="PS01180">
    <property type="entry name" value="CUB"/>
    <property type="match status" value="1"/>
</dbReference>
<dbReference type="PANTHER" id="PTHR24652:SF69">
    <property type="entry name" value="CUB DOMAIN-CONTAINING PROTEIN"/>
    <property type="match status" value="1"/>
</dbReference>
<feature type="compositionally biased region" description="Low complexity" evidence="3">
    <location>
        <begin position="298"/>
        <end position="308"/>
    </location>
</feature>
<evidence type="ECO:0000256" key="3">
    <source>
        <dbReference type="SAM" id="MobiDB-lite"/>
    </source>
</evidence>
<dbReference type="PROSITE" id="PS50068">
    <property type="entry name" value="LDLRA_2"/>
    <property type="match status" value="1"/>
</dbReference>
<feature type="disulfide bond" evidence="2">
    <location>
        <begin position="166"/>
        <end position="178"/>
    </location>
</feature>
<feature type="compositionally biased region" description="Pro residues" evidence="3">
    <location>
        <begin position="309"/>
        <end position="325"/>
    </location>
</feature>
<keyword evidence="4" id="KW-0472">Membrane</keyword>
<dbReference type="InterPro" id="IPR002172">
    <property type="entry name" value="LDrepeatLR_classA_rpt"/>
</dbReference>
<accession>A0A8W8KBQ7</accession>
<keyword evidence="5" id="KW-0732">Signal</keyword>
<dbReference type="InterPro" id="IPR042333">
    <property type="entry name" value="LRAD2/Mig-13-like"/>
</dbReference>
<comment type="caution">
    <text evidence="2">Lacks conserved residue(s) required for the propagation of feature annotation.</text>
</comment>
<dbReference type="CDD" id="cd00112">
    <property type="entry name" value="LDLa"/>
    <property type="match status" value="1"/>
</dbReference>
<name>A0A8W8KBQ7_MAGGI</name>
<evidence type="ECO:0000259" key="6">
    <source>
        <dbReference type="PROSITE" id="PS01180"/>
    </source>
</evidence>